<dbReference type="AlphaFoldDB" id="A0A9E2NXR2"/>
<proteinExistence type="predicted"/>
<protein>
    <submittedName>
        <fullName evidence="1">Uncharacterized protein</fullName>
    </submittedName>
</protein>
<dbReference type="EMBL" id="JAHLFM010000021">
    <property type="protein sequence ID" value="MBU3830794.1"/>
    <property type="molecule type" value="Genomic_DNA"/>
</dbReference>
<sequence length="57" mass="6774">MKLKIGMVVESSFNNIKLLINDELLTYKYNKIFEIGTYVVVYEEKCQLSIWNIEEII</sequence>
<comment type="caution">
    <text evidence="1">The sequence shown here is derived from an EMBL/GenBank/DDBJ whole genome shotgun (WGS) entry which is preliminary data.</text>
</comment>
<evidence type="ECO:0000313" key="2">
    <source>
        <dbReference type="Proteomes" id="UP000824247"/>
    </source>
</evidence>
<gene>
    <name evidence="1" type="ORF">H9897_01410</name>
</gene>
<reference evidence="1" key="2">
    <citation type="submission" date="2021-04" db="EMBL/GenBank/DDBJ databases">
        <authorList>
            <person name="Gilroy R."/>
        </authorList>
    </citation>
    <scope>NUCLEOTIDE SEQUENCE</scope>
    <source>
        <strain evidence="1">A5-1222</strain>
    </source>
</reference>
<accession>A0A9E2NXR2</accession>
<organism evidence="1 2">
    <name type="scientific">Candidatus Ureaplasma intestinipullorum</name>
    <dbReference type="NCBI Taxonomy" id="2838770"/>
    <lineage>
        <taxon>Bacteria</taxon>
        <taxon>Bacillati</taxon>
        <taxon>Mycoplasmatota</taxon>
        <taxon>Mycoplasmoidales</taxon>
        <taxon>Mycoplasmoidaceae</taxon>
        <taxon>Ureaplasma</taxon>
    </lineage>
</organism>
<dbReference type="Proteomes" id="UP000824247">
    <property type="component" value="Unassembled WGS sequence"/>
</dbReference>
<reference evidence="1" key="1">
    <citation type="journal article" date="2021" name="PeerJ">
        <title>Extensive microbial diversity within the chicken gut microbiome revealed by metagenomics and culture.</title>
        <authorList>
            <person name="Gilroy R."/>
            <person name="Ravi A."/>
            <person name="Getino M."/>
            <person name="Pursley I."/>
            <person name="Horton D.L."/>
            <person name="Alikhan N.F."/>
            <person name="Baker D."/>
            <person name="Gharbi K."/>
            <person name="Hall N."/>
            <person name="Watson M."/>
            <person name="Adriaenssens E.M."/>
            <person name="Foster-Nyarko E."/>
            <person name="Jarju S."/>
            <person name="Secka A."/>
            <person name="Antonio M."/>
            <person name="Oren A."/>
            <person name="Chaudhuri R.R."/>
            <person name="La Ragione R."/>
            <person name="Hildebrand F."/>
            <person name="Pallen M.J."/>
        </authorList>
    </citation>
    <scope>NUCLEOTIDE SEQUENCE</scope>
    <source>
        <strain evidence="1">A5-1222</strain>
    </source>
</reference>
<name>A0A9E2NXR2_9BACT</name>
<evidence type="ECO:0000313" key="1">
    <source>
        <dbReference type="EMBL" id="MBU3830794.1"/>
    </source>
</evidence>